<sequence length="494" mass="57098">MVAKIWKFFVEVKIGGETKRKCLKCGVHLPTPKDCSTSNMINHLKTKNHEDFLKNYKDDDMETIPKLTSVWAKQEAKIDLQKQLDSRLVKIMVRQNIATPFFDDQDLHEIVKLAFPDQKIFGRLHFTRNVIPVMANEIRTNILKEIGENKFSITSDGWMKPSKFPALLSITTHTVTDNFQRRDNVFAALEILFEHTGEEIANLIQDSLVKNGLNIDQIVACVREDARNMQKSCRLLGIEGFQCSAHMYHLCVRDALQCNETISELIVKVRKWVGGTHRSNLAILLKKFQESEGLPLKKIPIDINTRWNSTFLMLSTFSEMKNPLIKIDDYLRKISETQKRPTNMSQIEWTNLKRLGSNLGKLEREDFNIITELCKILKLFHVETLRLSQEQSTASSYIPTAKKFLTFLREKRCRNEEIQDLHLTKNIYLDNESGSLESFSTEDIDEQVFNDFSQIDEDSMEVDLWERKTKSPAAVSQKSSDSQRELKAAYKALN</sequence>
<evidence type="ECO:0000259" key="9">
    <source>
        <dbReference type="PROSITE" id="PS50808"/>
    </source>
</evidence>
<dbReference type="AlphaFoldDB" id="A0A914MK02"/>
<proteinExistence type="predicted"/>
<dbReference type="Pfam" id="PF02892">
    <property type="entry name" value="zf-BED"/>
    <property type="match status" value="1"/>
</dbReference>
<dbReference type="SUPFAM" id="SSF53098">
    <property type="entry name" value="Ribonuclease H-like"/>
    <property type="match status" value="1"/>
</dbReference>
<evidence type="ECO:0000256" key="4">
    <source>
        <dbReference type="ARBA" id="ARBA00022833"/>
    </source>
</evidence>
<evidence type="ECO:0000256" key="6">
    <source>
        <dbReference type="ARBA" id="ARBA00023163"/>
    </source>
</evidence>
<evidence type="ECO:0000256" key="3">
    <source>
        <dbReference type="ARBA" id="ARBA00022771"/>
    </source>
</evidence>
<protein>
    <submittedName>
        <fullName evidence="11">BED-type domain-containing protein</fullName>
    </submittedName>
</protein>
<dbReference type="PROSITE" id="PS50808">
    <property type="entry name" value="ZF_BED"/>
    <property type="match status" value="1"/>
</dbReference>
<dbReference type="InterPro" id="IPR052035">
    <property type="entry name" value="ZnF_BED_domain_contain"/>
</dbReference>
<dbReference type="GO" id="GO:0003677">
    <property type="term" value="F:DNA binding"/>
    <property type="evidence" value="ECO:0007669"/>
    <property type="project" value="InterPro"/>
</dbReference>
<dbReference type="SMART" id="SM00614">
    <property type="entry name" value="ZnF_BED"/>
    <property type="match status" value="1"/>
</dbReference>
<evidence type="ECO:0000256" key="5">
    <source>
        <dbReference type="ARBA" id="ARBA00023015"/>
    </source>
</evidence>
<dbReference type="PANTHER" id="PTHR46481">
    <property type="entry name" value="ZINC FINGER BED DOMAIN-CONTAINING PROTEIN 4"/>
    <property type="match status" value="1"/>
</dbReference>
<evidence type="ECO:0000256" key="8">
    <source>
        <dbReference type="PROSITE-ProRule" id="PRU00027"/>
    </source>
</evidence>
<keyword evidence="3 8" id="KW-0863">Zinc-finger</keyword>
<dbReference type="WBParaSite" id="Minc3s01622g25163">
    <property type="protein sequence ID" value="Minc3s01622g25163"/>
    <property type="gene ID" value="Minc3s01622g25163"/>
</dbReference>
<evidence type="ECO:0000256" key="1">
    <source>
        <dbReference type="ARBA" id="ARBA00004123"/>
    </source>
</evidence>
<reference evidence="11" key="1">
    <citation type="submission" date="2022-11" db="UniProtKB">
        <authorList>
            <consortium name="WormBaseParasite"/>
        </authorList>
    </citation>
    <scope>IDENTIFICATION</scope>
</reference>
<keyword evidence="10" id="KW-1185">Reference proteome</keyword>
<feature type="domain" description="BED-type" evidence="9">
    <location>
        <begin position="1"/>
        <end position="56"/>
    </location>
</feature>
<keyword evidence="6" id="KW-0804">Transcription</keyword>
<accession>A0A914MK02</accession>
<dbReference type="InterPro" id="IPR003656">
    <property type="entry name" value="Znf_BED"/>
</dbReference>
<dbReference type="SUPFAM" id="SSF57667">
    <property type="entry name" value="beta-beta-alpha zinc fingers"/>
    <property type="match status" value="1"/>
</dbReference>
<organism evidence="10 11">
    <name type="scientific">Meloidogyne incognita</name>
    <name type="common">Southern root-knot nematode worm</name>
    <name type="synonym">Oxyuris incognita</name>
    <dbReference type="NCBI Taxonomy" id="6306"/>
    <lineage>
        <taxon>Eukaryota</taxon>
        <taxon>Metazoa</taxon>
        <taxon>Ecdysozoa</taxon>
        <taxon>Nematoda</taxon>
        <taxon>Chromadorea</taxon>
        <taxon>Rhabditida</taxon>
        <taxon>Tylenchina</taxon>
        <taxon>Tylenchomorpha</taxon>
        <taxon>Tylenchoidea</taxon>
        <taxon>Meloidogynidae</taxon>
        <taxon>Meloidogyninae</taxon>
        <taxon>Meloidogyne</taxon>
        <taxon>Meloidogyne incognita group</taxon>
    </lineage>
</organism>
<dbReference type="GO" id="GO:0005634">
    <property type="term" value="C:nucleus"/>
    <property type="evidence" value="ECO:0007669"/>
    <property type="project" value="UniProtKB-SubCell"/>
</dbReference>
<dbReference type="InterPro" id="IPR012337">
    <property type="entry name" value="RNaseH-like_sf"/>
</dbReference>
<keyword evidence="5" id="KW-0805">Transcription regulation</keyword>
<evidence type="ECO:0000256" key="2">
    <source>
        <dbReference type="ARBA" id="ARBA00022723"/>
    </source>
</evidence>
<dbReference type="Proteomes" id="UP000887563">
    <property type="component" value="Unplaced"/>
</dbReference>
<keyword evidence="2" id="KW-0479">Metal-binding</keyword>
<dbReference type="PANTHER" id="PTHR46481:SF10">
    <property type="entry name" value="ZINC FINGER BED DOMAIN-CONTAINING PROTEIN 39"/>
    <property type="match status" value="1"/>
</dbReference>
<evidence type="ECO:0000313" key="11">
    <source>
        <dbReference type="WBParaSite" id="Minc3s01622g25163"/>
    </source>
</evidence>
<name>A0A914MK02_MELIC</name>
<evidence type="ECO:0000313" key="10">
    <source>
        <dbReference type="Proteomes" id="UP000887563"/>
    </source>
</evidence>
<dbReference type="InterPro" id="IPR036236">
    <property type="entry name" value="Znf_C2H2_sf"/>
</dbReference>
<comment type="subcellular location">
    <subcellularLocation>
        <location evidence="1">Nucleus</location>
    </subcellularLocation>
</comment>
<keyword evidence="4" id="KW-0862">Zinc</keyword>
<dbReference type="GO" id="GO:0009791">
    <property type="term" value="P:post-embryonic development"/>
    <property type="evidence" value="ECO:0007669"/>
    <property type="project" value="UniProtKB-ARBA"/>
</dbReference>
<evidence type="ECO:0000256" key="7">
    <source>
        <dbReference type="ARBA" id="ARBA00023242"/>
    </source>
</evidence>
<keyword evidence="7" id="KW-0539">Nucleus</keyword>
<dbReference type="GO" id="GO:0008270">
    <property type="term" value="F:zinc ion binding"/>
    <property type="evidence" value="ECO:0007669"/>
    <property type="project" value="UniProtKB-KW"/>
</dbReference>